<dbReference type="Pfam" id="PF02415">
    <property type="entry name" value="Chlam_PMP"/>
    <property type="match status" value="1"/>
</dbReference>
<dbReference type="NCBIfam" id="TIGR01376">
    <property type="entry name" value="POMP_repeat"/>
    <property type="match status" value="1"/>
</dbReference>
<dbReference type="SUPFAM" id="SSF51126">
    <property type="entry name" value="Pectin lyase-like"/>
    <property type="match status" value="1"/>
</dbReference>
<dbReference type="GO" id="GO:0005576">
    <property type="term" value="C:extracellular region"/>
    <property type="evidence" value="ECO:0007669"/>
    <property type="project" value="UniProtKB-SubCell"/>
</dbReference>
<evidence type="ECO:0000256" key="2">
    <source>
        <dbReference type="ARBA" id="ARBA00004442"/>
    </source>
</evidence>
<dbReference type="InterPro" id="IPR003368">
    <property type="entry name" value="POMP_repeat"/>
</dbReference>
<evidence type="ECO:0000256" key="5">
    <source>
        <dbReference type="ARBA" id="ARBA00022729"/>
    </source>
</evidence>
<evidence type="ECO:0000256" key="1">
    <source>
        <dbReference type="ARBA" id="ARBA00004196"/>
    </source>
</evidence>
<accession>A0A0V0R634</accession>
<keyword evidence="8" id="KW-0175">Coiled coil</keyword>
<evidence type="ECO:0000313" key="10">
    <source>
        <dbReference type="Proteomes" id="UP000054937"/>
    </source>
</evidence>
<keyword evidence="4" id="KW-0964">Secreted</keyword>
<reference evidence="9 10" key="1">
    <citation type="journal article" date="2015" name="Sci. Rep.">
        <title>Genome of the facultative scuticociliatosis pathogen Pseudocohnilembus persalinus provides insight into its virulence through horizontal gene transfer.</title>
        <authorList>
            <person name="Xiong J."/>
            <person name="Wang G."/>
            <person name="Cheng J."/>
            <person name="Tian M."/>
            <person name="Pan X."/>
            <person name="Warren A."/>
            <person name="Jiang C."/>
            <person name="Yuan D."/>
            <person name="Miao W."/>
        </authorList>
    </citation>
    <scope>NUCLEOTIDE SEQUENCE [LARGE SCALE GENOMIC DNA]</scope>
    <source>
        <strain evidence="9">36N120E</strain>
    </source>
</reference>
<feature type="coiled-coil region" evidence="8">
    <location>
        <begin position="521"/>
        <end position="555"/>
    </location>
</feature>
<comment type="caution">
    <text evidence="9">The sequence shown here is derived from an EMBL/GenBank/DDBJ whole genome shotgun (WGS) entry which is preliminary data.</text>
</comment>
<evidence type="ECO:0000313" key="9">
    <source>
        <dbReference type="EMBL" id="KRX09931.1"/>
    </source>
</evidence>
<protein>
    <submittedName>
        <fullName evidence="9">Pectin lyase fold/virulence factor</fullName>
    </submittedName>
</protein>
<dbReference type="InterPro" id="IPR011050">
    <property type="entry name" value="Pectin_lyase_fold/virulence"/>
</dbReference>
<dbReference type="EMBL" id="LDAU01000042">
    <property type="protein sequence ID" value="KRX09931.1"/>
    <property type="molecule type" value="Genomic_DNA"/>
</dbReference>
<name>A0A0V0R634_PSEPJ</name>
<keyword evidence="5" id="KW-0732">Signal</keyword>
<keyword evidence="10" id="KW-1185">Reference proteome</keyword>
<dbReference type="AlphaFoldDB" id="A0A0V0R634"/>
<comment type="subcellular location">
    <subcellularLocation>
        <location evidence="1">Cell envelope</location>
    </subcellularLocation>
    <subcellularLocation>
        <location evidence="2">Cell outer membrane</location>
    </subcellularLocation>
    <subcellularLocation>
        <location evidence="3">Secreted</location>
    </subcellularLocation>
</comment>
<dbReference type="Proteomes" id="UP000054937">
    <property type="component" value="Unassembled WGS sequence"/>
</dbReference>
<keyword evidence="6" id="KW-0472">Membrane</keyword>
<evidence type="ECO:0000256" key="4">
    <source>
        <dbReference type="ARBA" id="ARBA00022525"/>
    </source>
</evidence>
<dbReference type="GO" id="GO:0016829">
    <property type="term" value="F:lyase activity"/>
    <property type="evidence" value="ECO:0007669"/>
    <property type="project" value="UniProtKB-KW"/>
</dbReference>
<dbReference type="PANTHER" id="PTHR11319:SF35">
    <property type="entry name" value="OUTER MEMBRANE PROTEIN PMPC-RELATED"/>
    <property type="match status" value="1"/>
</dbReference>
<dbReference type="InParanoid" id="A0A0V0R634"/>
<evidence type="ECO:0000256" key="8">
    <source>
        <dbReference type="SAM" id="Coils"/>
    </source>
</evidence>
<evidence type="ECO:0000256" key="7">
    <source>
        <dbReference type="ARBA" id="ARBA00023237"/>
    </source>
</evidence>
<proteinExistence type="predicted"/>
<evidence type="ECO:0000256" key="6">
    <source>
        <dbReference type="ARBA" id="ARBA00023136"/>
    </source>
</evidence>
<keyword evidence="9" id="KW-0456">Lyase</keyword>
<organism evidence="9 10">
    <name type="scientific">Pseudocohnilembus persalinus</name>
    <name type="common">Ciliate</name>
    <dbReference type="NCBI Taxonomy" id="266149"/>
    <lineage>
        <taxon>Eukaryota</taxon>
        <taxon>Sar</taxon>
        <taxon>Alveolata</taxon>
        <taxon>Ciliophora</taxon>
        <taxon>Intramacronucleata</taxon>
        <taxon>Oligohymenophorea</taxon>
        <taxon>Scuticociliatia</taxon>
        <taxon>Philasterida</taxon>
        <taxon>Pseudocohnilembidae</taxon>
        <taxon>Pseudocohnilembus</taxon>
    </lineage>
</organism>
<dbReference type="PANTHER" id="PTHR11319">
    <property type="entry name" value="G PROTEIN-COUPLED RECEPTOR-RELATED"/>
    <property type="match status" value="1"/>
</dbReference>
<keyword evidence="7" id="KW-0998">Cell outer membrane</keyword>
<dbReference type="OrthoDB" id="294016at2759"/>
<sequence length="629" mass="72810">MGNKAGAEIGVEVGVEVGVGEDNLESLGVKVNFDGGENVYGGFSEVRGCVFDQFSYQSFQVLSGQDFLFIGNQIINSISYEASFLFYDIYSLGFQENLMENNEIYGAAFIYIKRCVLDQDFKGNRFNRNIIKEDEFGDLYMQFQQIISISDDSTVECGMEGNLFENNVVYSMDRGSIYLIDPNLFTFSHNNFTENFGIDGGAIYIENLKGVIAVNKNIFINNEAKLQGGAIYFKDIQDNYYNRQKKIFDNKFLGNKANQGGAISIKGWDILLDLNDFFQSNKFENNIGYSQGGVIYVANGIYNYYNQVYQLNGKENEFRNNTAVSGPVFKFANLNANEDFIQNQREILEQNNVFEDNWGKYDNFLVENCTNDEYLDISTQECVPCQQGSFNYDIQNNFFQCQFCPDQAKCEGNYSGNFISFINYFLKIFLFDQQYVGISIEQGFWINQDYTEVYECRKNKYVCQGGKYQQDQCLKGYTGIQCQQSYTDIDIEPQKCQGDIEINTQNKKSEGDLEIQTKNNQSILQEILNNEEKKIEEKEQQINENEYKMEKELIQLNLSKFDYFEQNKQLKNILKLQKKYQINKMDELKRSGNKNEIVKKIDKENLSEISLEDMKSSKLQEQFIENQKE</sequence>
<gene>
    <name evidence="9" type="ORF">PPERSA_05323</name>
</gene>
<evidence type="ECO:0000256" key="3">
    <source>
        <dbReference type="ARBA" id="ARBA00004613"/>
    </source>
</evidence>